<keyword evidence="7" id="KW-0862">Zinc</keyword>
<dbReference type="Proteomes" id="UP000294678">
    <property type="component" value="Unassembled WGS sequence"/>
</dbReference>
<feature type="binding site" evidence="7">
    <location>
        <position position="189"/>
    </location>
    <ligand>
        <name>Zn(2+)</name>
        <dbReference type="ChEBI" id="CHEBI:29105"/>
    </ligand>
</feature>
<sequence>MKIINNFSKEEEISHSITHAIGAIISVVGFIFLMIKAYIIKDTLHTVSYIIFGLSLINLYTMSSIYHAFPKGKSKKIFEKFDHISIYFLIAGSYTPFCLILLNNKIGWTIFIIQWIFVLIGTIFKSIWVHKYVGFATIIYIIMGWMIVFSIKPLLPVLSINGFIFLTIGGIFYTLGTIFFAFRLFKYHHTVWHIFVLFGSIFHYLTIYFYV</sequence>
<dbReference type="InterPro" id="IPR004254">
    <property type="entry name" value="AdipoR/HlyIII-related"/>
</dbReference>
<dbReference type="PANTHER" id="PTHR20855">
    <property type="entry name" value="ADIPOR/PROGESTIN RECEPTOR-RELATED"/>
    <property type="match status" value="1"/>
</dbReference>
<keyword evidence="7" id="KW-0479">Metal-binding</keyword>
<evidence type="ECO:0000256" key="7">
    <source>
        <dbReference type="PIRSR" id="PIRSR604254-1"/>
    </source>
</evidence>
<keyword evidence="3" id="KW-1003">Cell membrane</keyword>
<evidence type="ECO:0000256" key="1">
    <source>
        <dbReference type="ARBA" id="ARBA00004651"/>
    </source>
</evidence>
<comment type="similarity">
    <text evidence="2">Belongs to the UPF0073 (Hly-III) family.</text>
</comment>
<dbReference type="NCBIfam" id="TIGR01065">
    <property type="entry name" value="hlyIII"/>
    <property type="match status" value="1"/>
</dbReference>
<feature type="binding site" evidence="7">
    <location>
        <position position="67"/>
    </location>
    <ligand>
        <name>Zn(2+)</name>
        <dbReference type="ChEBI" id="CHEBI:29105"/>
    </ligand>
</feature>
<evidence type="ECO:0000256" key="2">
    <source>
        <dbReference type="ARBA" id="ARBA00008488"/>
    </source>
</evidence>
<evidence type="ECO:0000256" key="4">
    <source>
        <dbReference type="ARBA" id="ARBA00022692"/>
    </source>
</evidence>
<evidence type="ECO:0000256" key="3">
    <source>
        <dbReference type="ARBA" id="ARBA00022475"/>
    </source>
</evidence>
<keyword evidence="6 8" id="KW-0472">Membrane</keyword>
<reference evidence="9 10" key="1">
    <citation type="submission" date="2019-03" db="EMBL/GenBank/DDBJ databases">
        <title>Genomic Encyclopedia of Type Strains, Phase IV (KMG-IV): sequencing the most valuable type-strain genomes for metagenomic binning, comparative biology and taxonomic classification.</title>
        <authorList>
            <person name="Goeker M."/>
        </authorList>
    </citation>
    <scope>NUCLEOTIDE SEQUENCE [LARGE SCALE GENOMIC DNA]</scope>
    <source>
        <strain evidence="9 10">DSM 100055</strain>
    </source>
</reference>
<keyword evidence="4 8" id="KW-0812">Transmembrane</keyword>
<dbReference type="InterPro" id="IPR005744">
    <property type="entry name" value="Hy-lIII"/>
</dbReference>
<feature type="binding site" evidence="7">
    <location>
        <position position="193"/>
    </location>
    <ligand>
        <name>Zn(2+)</name>
        <dbReference type="ChEBI" id="CHEBI:29105"/>
    </ligand>
</feature>
<comment type="subcellular location">
    <subcellularLocation>
        <location evidence="1">Cell membrane</location>
        <topology evidence="1">Multi-pass membrane protein</topology>
    </subcellularLocation>
</comment>
<dbReference type="RefSeq" id="WP_134112378.1">
    <property type="nucleotide sequence ID" value="NZ_SOBG01000002.1"/>
</dbReference>
<dbReference type="GO" id="GO:0046872">
    <property type="term" value="F:metal ion binding"/>
    <property type="evidence" value="ECO:0007669"/>
    <property type="project" value="UniProtKB-KW"/>
</dbReference>
<dbReference type="EMBL" id="SOBG01000002">
    <property type="protein sequence ID" value="TDT71782.1"/>
    <property type="molecule type" value="Genomic_DNA"/>
</dbReference>
<dbReference type="GO" id="GO:0140911">
    <property type="term" value="F:pore-forming activity"/>
    <property type="evidence" value="ECO:0007669"/>
    <property type="project" value="InterPro"/>
</dbReference>
<keyword evidence="5 8" id="KW-1133">Transmembrane helix</keyword>
<feature type="transmembrane region" description="Helical" evidence="8">
    <location>
        <begin position="81"/>
        <end position="102"/>
    </location>
</feature>
<gene>
    <name evidence="9" type="ORF">EV215_0466</name>
</gene>
<dbReference type="Pfam" id="PF03006">
    <property type="entry name" value="HlyIII"/>
    <property type="match status" value="1"/>
</dbReference>
<feature type="transmembrane region" description="Helical" evidence="8">
    <location>
        <begin position="108"/>
        <end position="125"/>
    </location>
</feature>
<feature type="transmembrane region" description="Helical" evidence="8">
    <location>
        <begin position="20"/>
        <end position="40"/>
    </location>
</feature>
<evidence type="ECO:0000256" key="5">
    <source>
        <dbReference type="ARBA" id="ARBA00022989"/>
    </source>
</evidence>
<proteinExistence type="inferred from homology"/>
<dbReference type="GO" id="GO:0005886">
    <property type="term" value="C:plasma membrane"/>
    <property type="evidence" value="ECO:0007669"/>
    <property type="project" value="UniProtKB-SubCell"/>
</dbReference>
<evidence type="ECO:0000256" key="8">
    <source>
        <dbReference type="SAM" id="Phobius"/>
    </source>
</evidence>
<accession>A0AA46DZD7</accession>
<name>A0AA46DZD7_9FUSO</name>
<dbReference type="PANTHER" id="PTHR20855:SF3">
    <property type="entry name" value="LD03007P"/>
    <property type="match status" value="1"/>
</dbReference>
<comment type="caution">
    <text evidence="9">The sequence shown here is derived from an EMBL/GenBank/DDBJ whole genome shotgun (WGS) entry which is preliminary data.</text>
</comment>
<evidence type="ECO:0000313" key="10">
    <source>
        <dbReference type="Proteomes" id="UP000294678"/>
    </source>
</evidence>
<feature type="transmembrane region" description="Helical" evidence="8">
    <location>
        <begin position="163"/>
        <end position="184"/>
    </location>
</feature>
<protein>
    <submittedName>
        <fullName evidence="9">Hemolysin III</fullName>
    </submittedName>
</protein>
<feature type="transmembrane region" description="Helical" evidence="8">
    <location>
        <begin position="46"/>
        <end position="69"/>
    </location>
</feature>
<evidence type="ECO:0000313" key="9">
    <source>
        <dbReference type="EMBL" id="TDT71782.1"/>
    </source>
</evidence>
<dbReference type="AlphaFoldDB" id="A0AA46DZD7"/>
<feature type="transmembrane region" description="Helical" evidence="8">
    <location>
        <begin position="132"/>
        <end position="151"/>
    </location>
</feature>
<organism evidence="9 10">
    <name type="scientific">Hypnocyclicus thermotrophus</name>
    <dbReference type="NCBI Taxonomy" id="1627895"/>
    <lineage>
        <taxon>Bacteria</taxon>
        <taxon>Fusobacteriati</taxon>
        <taxon>Fusobacteriota</taxon>
        <taxon>Fusobacteriia</taxon>
        <taxon>Fusobacteriales</taxon>
        <taxon>Fusobacteriaceae</taxon>
        <taxon>Hypnocyclicus</taxon>
    </lineage>
</organism>
<feature type="transmembrane region" description="Helical" evidence="8">
    <location>
        <begin position="191"/>
        <end position="210"/>
    </location>
</feature>
<keyword evidence="10" id="KW-1185">Reference proteome</keyword>
<evidence type="ECO:0000256" key="6">
    <source>
        <dbReference type="ARBA" id="ARBA00023136"/>
    </source>
</evidence>